<dbReference type="PROSITE" id="PS00086">
    <property type="entry name" value="CYTOCHROME_P450"/>
    <property type="match status" value="1"/>
</dbReference>
<evidence type="ECO:0000256" key="5">
    <source>
        <dbReference type="ARBA" id="ARBA00023002"/>
    </source>
</evidence>
<evidence type="ECO:0000256" key="8">
    <source>
        <dbReference type="RuleBase" id="RU000461"/>
    </source>
</evidence>
<dbReference type="EMBL" id="JAHLQT010023275">
    <property type="protein sequence ID" value="KAG7165858.1"/>
    <property type="molecule type" value="Genomic_DNA"/>
</dbReference>
<dbReference type="InterPro" id="IPR050479">
    <property type="entry name" value="CYP11_CYP27_families"/>
</dbReference>
<dbReference type="AlphaFoldDB" id="A0A8J5K1K6"/>
<evidence type="ECO:0000256" key="1">
    <source>
        <dbReference type="ARBA" id="ARBA00001971"/>
    </source>
</evidence>
<dbReference type="Proteomes" id="UP000747542">
    <property type="component" value="Unassembled WGS sequence"/>
</dbReference>
<dbReference type="GO" id="GO:0005506">
    <property type="term" value="F:iron ion binding"/>
    <property type="evidence" value="ECO:0007669"/>
    <property type="project" value="InterPro"/>
</dbReference>
<accession>A0A8J5K1K6</accession>
<protein>
    <submittedName>
        <fullName evidence="9">Cytochrome P450 CYP44-like 2</fullName>
    </submittedName>
</protein>
<dbReference type="PANTHER" id="PTHR24279:SF120">
    <property type="entry name" value="CYTOCHROME P450"/>
    <property type="match status" value="1"/>
</dbReference>
<dbReference type="SUPFAM" id="SSF48264">
    <property type="entry name" value="Cytochrome P450"/>
    <property type="match status" value="1"/>
</dbReference>
<dbReference type="InterPro" id="IPR001128">
    <property type="entry name" value="Cyt_P450"/>
</dbReference>
<evidence type="ECO:0000256" key="4">
    <source>
        <dbReference type="ARBA" id="ARBA00022723"/>
    </source>
</evidence>
<evidence type="ECO:0000256" key="6">
    <source>
        <dbReference type="ARBA" id="ARBA00023004"/>
    </source>
</evidence>
<evidence type="ECO:0000256" key="2">
    <source>
        <dbReference type="ARBA" id="ARBA00010617"/>
    </source>
</evidence>
<dbReference type="GO" id="GO:0020037">
    <property type="term" value="F:heme binding"/>
    <property type="evidence" value="ECO:0007669"/>
    <property type="project" value="InterPro"/>
</dbReference>
<proteinExistence type="inferred from homology"/>
<comment type="cofactor">
    <cofactor evidence="1">
        <name>heme</name>
        <dbReference type="ChEBI" id="CHEBI:30413"/>
    </cofactor>
</comment>
<dbReference type="Gene3D" id="1.10.630.10">
    <property type="entry name" value="Cytochrome P450"/>
    <property type="match status" value="3"/>
</dbReference>
<keyword evidence="3 8" id="KW-0349">Heme</keyword>
<dbReference type="PANTHER" id="PTHR24279">
    <property type="entry name" value="CYTOCHROME P450"/>
    <property type="match status" value="1"/>
</dbReference>
<comment type="caution">
    <text evidence="9">The sequence shown here is derived from an EMBL/GenBank/DDBJ whole genome shotgun (WGS) entry which is preliminary data.</text>
</comment>
<keyword evidence="4 8" id="KW-0479">Metal-binding</keyword>
<evidence type="ECO:0000313" key="9">
    <source>
        <dbReference type="EMBL" id="KAG7165858.1"/>
    </source>
</evidence>
<sequence length="416" mass="47868">MGVRMENVLWTIARRRYSAFPWTLTTILSTHPTRSWTTNSVSSSPHRYGLSSLRWVAGCSTKASMIEETYLRPFSEIPGPRSWPLLGSLPSMATNPAFDANRLPRLMERYFEEYGPIFRIVVPGLGIIVYISNPQDFERLIKETSKNPVRPFFDSLRRVLIGLMTNAAPRINRNGEEWWRVRSRVQTHIMKPSIVNSYLPRMEEVANEFIVKRVGCLDNNEEGQRIIEASVGMLNGISDCEYGFQWWRLFNSPNLRQLKRHHDVLLHVAMKTMIQTKKDLEAREPNDDTKLNFLESLLATPGLSFQDVVIFLVDLLTGGIDTEELDQVLGDGSYPLTPQHLDKLRYTKACIKESLRSSEFLPERWLRNHPDQVTIAYASIPFSVGTRMCVGKDWLNKRSLFSKLQRGVKYEAIESL</sequence>
<keyword evidence="7 8" id="KW-0503">Monooxygenase</keyword>
<reference evidence="9" key="1">
    <citation type="journal article" date="2021" name="Sci. Adv.">
        <title>The American lobster genome reveals insights on longevity, neural, and immune adaptations.</title>
        <authorList>
            <person name="Polinski J.M."/>
            <person name="Zimin A.V."/>
            <person name="Clark K.F."/>
            <person name="Kohn A.B."/>
            <person name="Sadowski N."/>
            <person name="Timp W."/>
            <person name="Ptitsyn A."/>
            <person name="Khanna P."/>
            <person name="Romanova D.Y."/>
            <person name="Williams P."/>
            <person name="Greenwood S.J."/>
            <person name="Moroz L.L."/>
            <person name="Walt D.R."/>
            <person name="Bodnar A.G."/>
        </authorList>
    </citation>
    <scope>NUCLEOTIDE SEQUENCE</scope>
    <source>
        <strain evidence="9">GMGI-L3</strain>
    </source>
</reference>
<evidence type="ECO:0000256" key="3">
    <source>
        <dbReference type="ARBA" id="ARBA00022617"/>
    </source>
</evidence>
<organism evidence="9 10">
    <name type="scientific">Homarus americanus</name>
    <name type="common">American lobster</name>
    <dbReference type="NCBI Taxonomy" id="6706"/>
    <lineage>
        <taxon>Eukaryota</taxon>
        <taxon>Metazoa</taxon>
        <taxon>Ecdysozoa</taxon>
        <taxon>Arthropoda</taxon>
        <taxon>Crustacea</taxon>
        <taxon>Multicrustacea</taxon>
        <taxon>Malacostraca</taxon>
        <taxon>Eumalacostraca</taxon>
        <taxon>Eucarida</taxon>
        <taxon>Decapoda</taxon>
        <taxon>Pleocyemata</taxon>
        <taxon>Astacidea</taxon>
        <taxon>Nephropoidea</taxon>
        <taxon>Nephropidae</taxon>
        <taxon>Homarus</taxon>
    </lineage>
</organism>
<dbReference type="GO" id="GO:0016705">
    <property type="term" value="F:oxidoreductase activity, acting on paired donors, with incorporation or reduction of molecular oxygen"/>
    <property type="evidence" value="ECO:0007669"/>
    <property type="project" value="InterPro"/>
</dbReference>
<evidence type="ECO:0000256" key="7">
    <source>
        <dbReference type="ARBA" id="ARBA00023033"/>
    </source>
</evidence>
<keyword evidence="5 8" id="KW-0560">Oxidoreductase</keyword>
<dbReference type="GO" id="GO:0004497">
    <property type="term" value="F:monooxygenase activity"/>
    <property type="evidence" value="ECO:0007669"/>
    <property type="project" value="UniProtKB-KW"/>
</dbReference>
<name>A0A8J5K1K6_HOMAM</name>
<keyword evidence="10" id="KW-1185">Reference proteome</keyword>
<comment type="similarity">
    <text evidence="2 8">Belongs to the cytochrome P450 family.</text>
</comment>
<dbReference type="InterPro" id="IPR017972">
    <property type="entry name" value="Cyt_P450_CS"/>
</dbReference>
<dbReference type="InterPro" id="IPR036396">
    <property type="entry name" value="Cyt_P450_sf"/>
</dbReference>
<dbReference type="Pfam" id="PF00067">
    <property type="entry name" value="p450"/>
    <property type="match status" value="2"/>
</dbReference>
<keyword evidence="6 8" id="KW-0408">Iron</keyword>
<gene>
    <name evidence="9" type="primary">Cyp44A1-L2</name>
    <name evidence="9" type="ORF">Hamer_G020893</name>
</gene>
<evidence type="ECO:0000313" key="10">
    <source>
        <dbReference type="Proteomes" id="UP000747542"/>
    </source>
</evidence>